<dbReference type="KEGG" id="cpf:CPF_1122"/>
<dbReference type="Proteomes" id="UP000001823">
    <property type="component" value="Chromosome"/>
</dbReference>
<sequence length="175" mass="20572">MGVTTYKTKNGNFIIDSKKLNEKVTEVYKTYGFDLNLYEFEDEVDKVFYLRYAVMKLKEELVGRKNKSEKQKLAENWYDIMSEKFGADWDKENAWCKYISEKYILAEVTPNGKEVPEAYYDTKVEAIMEFLKMGACDNLKVFRGTVVCKDICGEEVLISLRKKDDYVFPPFRKGF</sequence>
<keyword evidence="2" id="KW-1185">Reference proteome</keyword>
<dbReference type="EMBL" id="CP000246">
    <property type="protein sequence ID" value="ABG84219.1"/>
    <property type="molecule type" value="Genomic_DNA"/>
</dbReference>
<proteinExistence type="predicted"/>
<dbReference type="GeneID" id="93002595"/>
<evidence type="ECO:0000313" key="1">
    <source>
        <dbReference type="EMBL" id="ABG84219.1"/>
    </source>
</evidence>
<dbReference type="HOGENOM" id="CLU_1530004_0_0_9"/>
<dbReference type="RefSeq" id="WP_003456144.1">
    <property type="nucleotide sequence ID" value="NC_008261.1"/>
</dbReference>
<organism evidence="1 2">
    <name type="scientific">Clostridium perfringens (strain ATCC 13124 / DSM 756 / JCM 1290 / NCIMB 6125 / NCTC 8237 / Type A)</name>
    <dbReference type="NCBI Taxonomy" id="195103"/>
    <lineage>
        <taxon>Bacteria</taxon>
        <taxon>Bacillati</taxon>
        <taxon>Bacillota</taxon>
        <taxon>Clostridia</taxon>
        <taxon>Eubacteriales</taxon>
        <taxon>Clostridiaceae</taxon>
        <taxon>Clostridium</taxon>
    </lineage>
</organism>
<dbReference type="PaxDb" id="195103-CPF_1122"/>
<protein>
    <submittedName>
        <fullName evidence="1">Uncharacterized protein</fullName>
    </submittedName>
</protein>
<dbReference type="AlphaFoldDB" id="A0A0H2YTW2"/>
<accession>A0A0H2YTW2</accession>
<reference evidence="1 2" key="1">
    <citation type="journal article" date="2006" name="Genome Res.">
        <title>Skewed genomic variability in strains of the toxigenic bacterial pathogen, Clostridium perfringens.</title>
        <authorList>
            <person name="Myers G.S."/>
            <person name="Rasko D.A."/>
            <person name="Cheung J.K."/>
            <person name="Ravel J."/>
            <person name="Seshadri R."/>
            <person name="Deboy R.T."/>
            <person name="Ren Q."/>
            <person name="Varga J."/>
            <person name="Awad M.M."/>
            <person name="Brinkac L.M."/>
            <person name="Daugherty S.C."/>
            <person name="Haft D.H."/>
            <person name="Dodson R.J."/>
            <person name="Madupu R."/>
            <person name="Nelson W.C."/>
            <person name="Rosovitz M.J."/>
            <person name="Sullivan S.A."/>
            <person name="Khouri H."/>
            <person name="Dimitrov G.I."/>
            <person name="Watkins K.L."/>
            <person name="Mulligan S."/>
            <person name="Benton J."/>
            <person name="Radune D."/>
            <person name="Fisher D.J."/>
            <person name="Atkins H.S."/>
            <person name="Hiscox T."/>
            <person name="Jost B.H."/>
            <person name="Billington S.J."/>
            <person name="Songer J.G."/>
            <person name="McClane B.A."/>
            <person name="Titball R.W."/>
            <person name="Rood J.I."/>
            <person name="Melville S.B."/>
            <person name="Paulsen I.T."/>
        </authorList>
    </citation>
    <scope>NUCLEOTIDE SEQUENCE [LARGE SCALE GENOMIC DNA]</scope>
    <source>
        <strain evidence="2">ATCC 13124 / DSM 756 / JCM 1290 / NCIMB 6125 / NCTC 8237 / S 107 / Type A</strain>
    </source>
</reference>
<gene>
    <name evidence="1" type="ordered locus">CPF_1122</name>
</gene>
<evidence type="ECO:0000313" key="2">
    <source>
        <dbReference type="Proteomes" id="UP000001823"/>
    </source>
</evidence>
<name>A0A0H2YTW2_CLOP1</name>